<name>A0A1E7YVL1_9PROT</name>
<dbReference type="AlphaFoldDB" id="A0A1E7YVL1"/>
<feature type="compositionally biased region" description="Low complexity" evidence="1">
    <location>
        <begin position="121"/>
        <end position="130"/>
    </location>
</feature>
<dbReference type="Proteomes" id="UP000175707">
    <property type="component" value="Unassembled WGS sequence"/>
</dbReference>
<accession>A0A1E7YVL1</accession>
<sequence>MNLVNFVPASNPARALRDDYDTAERQAIQWEAEQRLEPDPMGTADVPWPDDHLAAARALLQAIREAGMYVRVDAQGQLRVGPSAMVWDSDRRILTHYRDAVVEILKTESSSSRSPQQARDTGFGTTAHPGTGAGGRGAAANQ</sequence>
<organism evidence="2 3">
    <name type="scientific">Acidithiobacillus caldus</name>
    <dbReference type="NCBI Taxonomy" id="33059"/>
    <lineage>
        <taxon>Bacteria</taxon>
        <taxon>Pseudomonadati</taxon>
        <taxon>Pseudomonadota</taxon>
        <taxon>Acidithiobacillia</taxon>
        <taxon>Acidithiobacillales</taxon>
        <taxon>Acidithiobacillaceae</taxon>
        <taxon>Acidithiobacillus</taxon>
    </lineage>
</organism>
<feature type="region of interest" description="Disordered" evidence="1">
    <location>
        <begin position="106"/>
        <end position="142"/>
    </location>
</feature>
<dbReference type="EMBL" id="LZYH01000550">
    <property type="protein sequence ID" value="OFC59618.1"/>
    <property type="molecule type" value="Genomic_DNA"/>
</dbReference>
<protein>
    <submittedName>
        <fullName evidence="2">Uncharacterized protein</fullName>
    </submittedName>
</protein>
<feature type="compositionally biased region" description="Gly residues" evidence="1">
    <location>
        <begin position="131"/>
        <end position="142"/>
    </location>
</feature>
<gene>
    <name evidence="2" type="ORF">BAE30_08505</name>
</gene>
<evidence type="ECO:0000313" key="2">
    <source>
        <dbReference type="EMBL" id="OFC59618.1"/>
    </source>
</evidence>
<reference evidence="2 3" key="1">
    <citation type="submission" date="2016-06" db="EMBL/GenBank/DDBJ databases">
        <title>Gene turnover analysis identifies the evolutionary adaptation of the extremophile Acidithiobacillus caldus.</title>
        <authorList>
            <person name="Zhang X."/>
        </authorList>
    </citation>
    <scope>NUCLEOTIDE SEQUENCE [LARGE SCALE GENOMIC DNA]</scope>
    <source>
        <strain evidence="2 3">S1</strain>
    </source>
</reference>
<proteinExistence type="predicted"/>
<feature type="compositionally biased region" description="Polar residues" evidence="1">
    <location>
        <begin position="107"/>
        <end position="119"/>
    </location>
</feature>
<comment type="caution">
    <text evidence="2">The sequence shown here is derived from an EMBL/GenBank/DDBJ whole genome shotgun (WGS) entry which is preliminary data.</text>
</comment>
<evidence type="ECO:0000256" key="1">
    <source>
        <dbReference type="SAM" id="MobiDB-lite"/>
    </source>
</evidence>
<evidence type="ECO:0000313" key="3">
    <source>
        <dbReference type="Proteomes" id="UP000175707"/>
    </source>
</evidence>